<dbReference type="Gene3D" id="2.40.70.10">
    <property type="entry name" value="Acid Proteases"/>
    <property type="match status" value="1"/>
</dbReference>
<name>A0A6S7LMY6_PARCT</name>
<proteinExistence type="predicted"/>
<evidence type="ECO:0000313" key="1">
    <source>
        <dbReference type="EMBL" id="CAB4039173.1"/>
    </source>
</evidence>
<organism evidence="1 2">
    <name type="scientific">Paramuricea clavata</name>
    <name type="common">Red gorgonian</name>
    <name type="synonym">Violescent sea-whip</name>
    <dbReference type="NCBI Taxonomy" id="317549"/>
    <lineage>
        <taxon>Eukaryota</taxon>
        <taxon>Metazoa</taxon>
        <taxon>Cnidaria</taxon>
        <taxon>Anthozoa</taxon>
        <taxon>Octocorallia</taxon>
        <taxon>Malacalcyonacea</taxon>
        <taxon>Plexauridae</taxon>
        <taxon>Paramuricea</taxon>
    </lineage>
</organism>
<comment type="caution">
    <text evidence="1">The sequence shown here is derived from an EMBL/GenBank/DDBJ whole genome shotgun (WGS) entry which is preliminary data.</text>
</comment>
<reference evidence="1" key="1">
    <citation type="submission" date="2020-04" db="EMBL/GenBank/DDBJ databases">
        <authorList>
            <person name="Alioto T."/>
            <person name="Alioto T."/>
            <person name="Gomez Garrido J."/>
        </authorList>
    </citation>
    <scope>NUCLEOTIDE SEQUENCE</scope>
    <source>
        <strain evidence="1">A484AB</strain>
    </source>
</reference>
<keyword evidence="2" id="KW-1185">Reference proteome</keyword>
<dbReference type="InterPro" id="IPR050951">
    <property type="entry name" value="Retrovirus_Pol_polyprotein"/>
</dbReference>
<evidence type="ECO:0000313" key="2">
    <source>
        <dbReference type="Proteomes" id="UP001152795"/>
    </source>
</evidence>
<dbReference type="PANTHER" id="PTHR37984:SF9">
    <property type="entry name" value="INTEGRASE CATALYTIC DOMAIN-CONTAINING PROTEIN"/>
    <property type="match status" value="1"/>
</dbReference>
<dbReference type="PANTHER" id="PTHR37984">
    <property type="entry name" value="PROTEIN CBG26694"/>
    <property type="match status" value="1"/>
</dbReference>
<dbReference type="Proteomes" id="UP001152795">
    <property type="component" value="Unassembled WGS sequence"/>
</dbReference>
<protein>
    <submittedName>
        <fullName evidence="1">Uncharacterized protein</fullName>
    </submittedName>
</protein>
<sequence length="446" mass="50820">MADSFRKPKPLSFEGNVAENWHRFELELDIFLAAAHHDKTEKTKACIMPNIDGREAIEKERSFVYSPAVRNEANEIITPAETKESIEVLKRKFKEICNPQGNVIMERHKFNVRNQRDGESIQSYVSDLRILADTCEYGTMKDEFIRDKIVCGIISDRVRKQLLKETALTLDKAVQICQLNELSEDYGKQLSKRESDKQDVNYIKPKKPLRKQSTILSCKSCGGEHRADKQACPAFGKQCHGCGKSNHFKKMSRVDEILAPKYSPEGSDKELYIIETIEGPQVAHNNKEIYCTTKINGHNAELKIDTGARCNVSLFKRIKDGEIINKSKSVELVAYGGYTFSTLGTVEMNCHINSTIHRLEFQIVDKPVASLFGLEDSLKTNLIKLNERIHEVQASNEFRDRVMEKHKDLFDDNLGELPVVYSMKVDSNVTPVINPPRKIPIAMEKR</sequence>
<dbReference type="InterPro" id="IPR021109">
    <property type="entry name" value="Peptidase_aspartic_dom_sf"/>
</dbReference>
<gene>
    <name evidence="1" type="ORF">PACLA_8A078301</name>
</gene>
<dbReference type="EMBL" id="CACRXK020025031">
    <property type="protein sequence ID" value="CAB4039173.1"/>
    <property type="molecule type" value="Genomic_DNA"/>
</dbReference>
<dbReference type="OrthoDB" id="5988618at2759"/>
<accession>A0A6S7LMY6</accession>
<dbReference type="AlphaFoldDB" id="A0A6S7LMY6"/>